<dbReference type="Pfam" id="PF18847">
    <property type="entry name" value="LPD29"/>
    <property type="match status" value="1"/>
</dbReference>
<dbReference type="InterPro" id="IPR041311">
    <property type="entry name" value="LPD29"/>
</dbReference>
<protein>
    <recommendedName>
        <fullName evidence="1">Large polyvalent protein associated domain-containing protein</fullName>
    </recommendedName>
</protein>
<proteinExistence type="predicted"/>
<feature type="non-terminal residue" evidence="2">
    <location>
        <position position="1"/>
    </location>
</feature>
<feature type="non-terminal residue" evidence="2">
    <location>
        <position position="79"/>
    </location>
</feature>
<dbReference type="EMBL" id="UINC01135124">
    <property type="protein sequence ID" value="SVD19089.1"/>
    <property type="molecule type" value="Genomic_DNA"/>
</dbReference>
<organism evidence="2">
    <name type="scientific">marine metagenome</name>
    <dbReference type="NCBI Taxonomy" id="408172"/>
    <lineage>
        <taxon>unclassified sequences</taxon>
        <taxon>metagenomes</taxon>
        <taxon>ecological metagenomes</taxon>
    </lineage>
</organism>
<evidence type="ECO:0000259" key="1">
    <source>
        <dbReference type="Pfam" id="PF18847"/>
    </source>
</evidence>
<accession>A0A382TAC9</accession>
<feature type="domain" description="Large polyvalent protein associated" evidence="1">
    <location>
        <begin position="4"/>
        <end position="65"/>
    </location>
</feature>
<name>A0A382TAC9_9ZZZZ</name>
<gene>
    <name evidence="2" type="ORF">METZ01_LOCUS371943</name>
</gene>
<reference evidence="2" key="1">
    <citation type="submission" date="2018-05" db="EMBL/GenBank/DDBJ databases">
        <authorList>
            <person name="Lanie J.A."/>
            <person name="Ng W.-L."/>
            <person name="Kazmierczak K.M."/>
            <person name="Andrzejewski T.M."/>
            <person name="Davidsen T.M."/>
            <person name="Wayne K.J."/>
            <person name="Tettelin H."/>
            <person name="Glass J.I."/>
            <person name="Rusch D."/>
            <person name="Podicherti R."/>
            <person name="Tsui H.-C.T."/>
            <person name="Winkler M.E."/>
        </authorList>
    </citation>
    <scope>NUCLEOTIDE SEQUENCE</scope>
</reference>
<evidence type="ECO:0000313" key="2">
    <source>
        <dbReference type="EMBL" id="SVD19089.1"/>
    </source>
</evidence>
<sequence>VAYIRTEEVREIRNALKEQFPNLKFSVKKQHYSSIKVTIKKGDVDFSDIMRDFGYADINHYHLGQYGSHQHLLKEIDTV</sequence>
<dbReference type="AlphaFoldDB" id="A0A382TAC9"/>